<dbReference type="InterPro" id="IPR010177">
    <property type="entry name" value="Paired_CXXCH_1"/>
</dbReference>
<organism evidence="2">
    <name type="scientific">hydrothermal vent metagenome</name>
    <dbReference type="NCBI Taxonomy" id="652676"/>
    <lineage>
        <taxon>unclassified sequences</taxon>
        <taxon>metagenomes</taxon>
        <taxon>ecological metagenomes</taxon>
    </lineage>
</organism>
<dbReference type="EMBL" id="UOGK01000144">
    <property type="protein sequence ID" value="VAX38605.1"/>
    <property type="molecule type" value="Genomic_DNA"/>
</dbReference>
<feature type="domain" description="Doubled CXXCH motif" evidence="1">
    <location>
        <begin position="70"/>
        <end position="109"/>
    </location>
</feature>
<sequence>MNSPMKSAPPNTHSFARLALCAAWPVLIGLAWAPAALGQDIDPTLRPTSRSVDCTTSGCHAETLDHKYLHGPTAVFDCRACHDDHDEAAHTFVLKFEGRGLCDFCHIDKTGTEGPVVHEPLGEGKCLECHNPHGSEHRKMLIFDTMGELCLSCHTETLHGDWLHEPAAQGDCTACHSPHTADFPGLLVQERRSLCLSCHEAMATHLASALNIHEPVAEGETSGDCLECHRSHAADHSGLLVQSGVELCTSCHEEQLFAALQATFPHSAVLEDRAC</sequence>
<name>A0A3B1E0L6_9ZZZZ</name>
<feature type="domain" description="Doubled CXXCH motif" evidence="1">
    <location>
        <begin position="213"/>
        <end position="255"/>
    </location>
</feature>
<dbReference type="AlphaFoldDB" id="A0A3B1E0L6"/>
<dbReference type="NCBIfam" id="TIGR01905">
    <property type="entry name" value="paired_CXXCH_1"/>
    <property type="match status" value="3"/>
</dbReference>
<feature type="non-terminal residue" evidence="2">
    <location>
        <position position="275"/>
    </location>
</feature>
<dbReference type="Gene3D" id="3.90.10.10">
    <property type="entry name" value="Cytochrome C3"/>
    <property type="match status" value="2"/>
</dbReference>
<dbReference type="Pfam" id="PF09699">
    <property type="entry name" value="Paired_CXXCH_1"/>
    <property type="match status" value="4"/>
</dbReference>
<feature type="domain" description="Doubled CXXCH motif" evidence="1">
    <location>
        <begin position="118"/>
        <end position="157"/>
    </location>
</feature>
<evidence type="ECO:0000313" key="2">
    <source>
        <dbReference type="EMBL" id="VAX38605.1"/>
    </source>
</evidence>
<evidence type="ECO:0000259" key="1">
    <source>
        <dbReference type="Pfam" id="PF09699"/>
    </source>
</evidence>
<dbReference type="InterPro" id="IPR036280">
    <property type="entry name" value="Multihaem_cyt_sf"/>
</dbReference>
<dbReference type="SUPFAM" id="SSF48695">
    <property type="entry name" value="Multiheme cytochromes"/>
    <property type="match status" value="1"/>
</dbReference>
<accession>A0A3B1E0L6</accession>
<dbReference type="PANTHER" id="PTHR39425">
    <property type="entry name" value="LIPOPROTEIN CYTOCHROME C"/>
    <property type="match status" value="1"/>
</dbReference>
<reference evidence="2" key="1">
    <citation type="submission" date="2018-06" db="EMBL/GenBank/DDBJ databases">
        <authorList>
            <person name="Zhirakovskaya E."/>
        </authorList>
    </citation>
    <scope>NUCLEOTIDE SEQUENCE</scope>
</reference>
<protein>
    <recommendedName>
        <fullName evidence="1">Doubled CXXCH motif domain-containing protein</fullName>
    </recommendedName>
</protein>
<gene>
    <name evidence="2" type="ORF">MNBD_PLANCTO03-1947</name>
</gene>
<feature type="domain" description="Doubled CXXCH motif" evidence="1">
    <location>
        <begin position="164"/>
        <end position="203"/>
    </location>
</feature>
<dbReference type="PANTHER" id="PTHR39425:SF1">
    <property type="entry name" value="CYTOCHROME C7-LIKE DOMAIN-CONTAINING PROTEIN"/>
    <property type="match status" value="1"/>
</dbReference>
<proteinExistence type="predicted"/>